<gene>
    <name evidence="2" type="ORF">MVEN_01542200</name>
</gene>
<accession>A0A8H7CTV3</accession>
<evidence type="ECO:0000256" key="1">
    <source>
        <dbReference type="SAM" id="MobiDB-lite"/>
    </source>
</evidence>
<dbReference type="EMBL" id="JACAZI010000012">
    <property type="protein sequence ID" value="KAF7347846.1"/>
    <property type="molecule type" value="Genomic_DNA"/>
</dbReference>
<feature type="region of interest" description="Disordered" evidence="1">
    <location>
        <begin position="61"/>
        <end position="113"/>
    </location>
</feature>
<dbReference type="AlphaFoldDB" id="A0A8H7CTV3"/>
<evidence type="ECO:0000313" key="3">
    <source>
        <dbReference type="Proteomes" id="UP000620124"/>
    </source>
</evidence>
<protein>
    <submittedName>
        <fullName evidence="2">Uncharacterized protein</fullName>
    </submittedName>
</protein>
<dbReference type="Proteomes" id="UP000620124">
    <property type="component" value="Unassembled WGS sequence"/>
</dbReference>
<name>A0A8H7CTV3_9AGAR</name>
<sequence>MSYPPYYTYGAQQMYSQQPMMGQAGPSNGYVPLYAGVPAPNLYASATPYPTQPPQVPFIPPTAMLETPPAAQSQSLQTKNRPKNSHRAATTPLPLKSALKKPGAAGATPGPAAPMQLAGSGFHVSRRTNSKVQRDQSAALALQNQAVEPSTKAEECYHMFVTFRGDSEVLLENTLENARGEIERKIFPLWPHGVETQFRGSDWILRFRNAPWNMSGPDVAVAWRLIIALFTLFAERGFQFMTSTKCTTTQPRLVFQSSQSDRLSVFFLAYLSRGGRRISLINPPRHIATAFGPRLRAFYPNQIEVSHDDDILIVESKREIGAAGIKPSHFLMQILKVLMDMEFHLNATVPMARAGPLGLGSRRELLVFKGIPP</sequence>
<feature type="compositionally biased region" description="Polar residues" evidence="1">
    <location>
        <begin position="70"/>
        <end position="79"/>
    </location>
</feature>
<proteinExistence type="predicted"/>
<evidence type="ECO:0000313" key="2">
    <source>
        <dbReference type="EMBL" id="KAF7347846.1"/>
    </source>
</evidence>
<dbReference type="PANTHER" id="PTHR38696:SF1">
    <property type="entry name" value="MEDIATOR OF RNA POLYMERASE II TRANSCRIPTION SUBUNIT 13"/>
    <property type="match status" value="1"/>
</dbReference>
<feature type="compositionally biased region" description="Low complexity" evidence="1">
    <location>
        <begin position="102"/>
        <end position="113"/>
    </location>
</feature>
<dbReference type="OrthoDB" id="3255427at2759"/>
<dbReference type="PANTHER" id="PTHR38696">
    <property type="entry name" value="MEDIATOR OF RNA POLYMERASE II TRANSCRIPTION SUBUNIT 13"/>
    <property type="match status" value="1"/>
</dbReference>
<comment type="caution">
    <text evidence="2">The sequence shown here is derived from an EMBL/GenBank/DDBJ whole genome shotgun (WGS) entry which is preliminary data.</text>
</comment>
<organism evidence="2 3">
    <name type="scientific">Mycena venus</name>
    <dbReference type="NCBI Taxonomy" id="2733690"/>
    <lineage>
        <taxon>Eukaryota</taxon>
        <taxon>Fungi</taxon>
        <taxon>Dikarya</taxon>
        <taxon>Basidiomycota</taxon>
        <taxon>Agaricomycotina</taxon>
        <taxon>Agaricomycetes</taxon>
        <taxon>Agaricomycetidae</taxon>
        <taxon>Agaricales</taxon>
        <taxon>Marasmiineae</taxon>
        <taxon>Mycenaceae</taxon>
        <taxon>Mycena</taxon>
    </lineage>
</organism>
<reference evidence="2" key="1">
    <citation type="submission" date="2020-05" db="EMBL/GenBank/DDBJ databases">
        <title>Mycena genomes resolve the evolution of fungal bioluminescence.</title>
        <authorList>
            <person name="Tsai I.J."/>
        </authorList>
    </citation>
    <scope>NUCLEOTIDE SEQUENCE</scope>
    <source>
        <strain evidence="2">CCC161011</strain>
    </source>
</reference>
<keyword evidence="3" id="KW-1185">Reference proteome</keyword>